<dbReference type="Gene3D" id="3.40.1390.10">
    <property type="entry name" value="MurE/MurF, N-terminal domain"/>
    <property type="match status" value="1"/>
</dbReference>
<evidence type="ECO:0000259" key="12">
    <source>
        <dbReference type="Pfam" id="PF01225"/>
    </source>
</evidence>
<evidence type="ECO:0000256" key="2">
    <source>
        <dbReference type="ARBA" id="ARBA00022598"/>
    </source>
</evidence>
<dbReference type="Pfam" id="PF08245">
    <property type="entry name" value="Mur_ligase_M"/>
    <property type="match status" value="1"/>
</dbReference>
<feature type="domain" description="Mur ligase central" evidence="14">
    <location>
        <begin position="105"/>
        <end position="289"/>
    </location>
</feature>
<name>A0ABV9TA47_9GAMM</name>
<evidence type="ECO:0000313" key="15">
    <source>
        <dbReference type="EMBL" id="MFC4891994.1"/>
    </source>
</evidence>
<dbReference type="RefSeq" id="WP_119330291.1">
    <property type="nucleotide sequence ID" value="NZ_JBHSJH010000001.1"/>
</dbReference>
<evidence type="ECO:0000256" key="6">
    <source>
        <dbReference type="ARBA" id="ARBA00022960"/>
    </source>
</evidence>
<keyword evidence="7 10" id="KW-0573">Peptidoglycan synthesis</keyword>
<dbReference type="InterPro" id="IPR035911">
    <property type="entry name" value="MurE/MurF_N"/>
</dbReference>
<dbReference type="SUPFAM" id="SSF53244">
    <property type="entry name" value="MurD-like peptide ligases, peptide-binding domain"/>
    <property type="match status" value="1"/>
</dbReference>
<comment type="pathway">
    <text evidence="10 11">Cell wall biogenesis; peptidoglycan biosynthesis.</text>
</comment>
<dbReference type="PANTHER" id="PTHR43024">
    <property type="entry name" value="UDP-N-ACETYLMURAMOYL-TRIPEPTIDE--D-ALANYL-D-ALANINE LIGASE"/>
    <property type="match status" value="1"/>
</dbReference>
<dbReference type="Pfam" id="PF01225">
    <property type="entry name" value="Mur_ligase"/>
    <property type="match status" value="1"/>
</dbReference>
<dbReference type="InterPro" id="IPR036615">
    <property type="entry name" value="Mur_ligase_C_dom_sf"/>
</dbReference>
<comment type="subcellular location">
    <subcellularLocation>
        <location evidence="10 11">Cytoplasm</location>
    </subcellularLocation>
</comment>
<feature type="binding site" evidence="10">
    <location>
        <begin position="106"/>
        <end position="112"/>
    </location>
    <ligand>
        <name>ATP</name>
        <dbReference type="ChEBI" id="CHEBI:30616"/>
    </ligand>
</feature>
<dbReference type="InterPro" id="IPR000713">
    <property type="entry name" value="Mur_ligase_N"/>
</dbReference>
<comment type="function">
    <text evidence="10 11">Involved in cell wall formation. Catalyzes the final step in the synthesis of UDP-N-acetylmuramoyl-pentapeptide, the precursor of murein.</text>
</comment>
<proteinExistence type="inferred from homology"/>
<keyword evidence="1 10" id="KW-0963">Cytoplasm</keyword>
<keyword evidence="4 10" id="KW-0547">Nucleotide-binding</keyword>
<comment type="caution">
    <text evidence="15">The sequence shown here is derived from an EMBL/GenBank/DDBJ whole genome shotgun (WGS) entry which is preliminary data.</text>
</comment>
<feature type="domain" description="Mur ligase C-terminal" evidence="13">
    <location>
        <begin position="313"/>
        <end position="424"/>
    </location>
</feature>
<evidence type="ECO:0000256" key="3">
    <source>
        <dbReference type="ARBA" id="ARBA00022618"/>
    </source>
</evidence>
<gene>
    <name evidence="10 15" type="primary">murF</name>
    <name evidence="15" type="ORF">ACFPDQ_02895</name>
</gene>
<protein>
    <recommendedName>
        <fullName evidence="10 11">UDP-N-acetylmuramoyl-tripeptide--D-alanyl-D-alanine ligase</fullName>
        <ecNumber evidence="10 11">6.3.2.10</ecNumber>
    </recommendedName>
    <alternativeName>
        <fullName evidence="10">D-alanyl-D-alanine-adding enzyme</fullName>
    </alternativeName>
</protein>
<dbReference type="InterPro" id="IPR013221">
    <property type="entry name" value="Mur_ligase_cen"/>
</dbReference>
<evidence type="ECO:0000256" key="10">
    <source>
        <dbReference type="HAMAP-Rule" id="MF_02019"/>
    </source>
</evidence>
<reference evidence="16" key="1">
    <citation type="journal article" date="2019" name="Int. J. Syst. Evol. Microbiol.">
        <title>The Global Catalogue of Microorganisms (GCM) 10K type strain sequencing project: providing services to taxonomists for standard genome sequencing and annotation.</title>
        <authorList>
            <consortium name="The Broad Institute Genomics Platform"/>
            <consortium name="The Broad Institute Genome Sequencing Center for Infectious Disease"/>
            <person name="Wu L."/>
            <person name="Ma J."/>
        </authorList>
    </citation>
    <scope>NUCLEOTIDE SEQUENCE [LARGE SCALE GENOMIC DNA]</scope>
    <source>
        <strain evidence="16">CGMCC 1.13718</strain>
    </source>
</reference>
<dbReference type="InterPro" id="IPR005863">
    <property type="entry name" value="UDP-N-AcMur_synth"/>
</dbReference>
<dbReference type="Gene3D" id="3.90.190.20">
    <property type="entry name" value="Mur ligase, C-terminal domain"/>
    <property type="match status" value="1"/>
</dbReference>
<keyword evidence="9 10" id="KW-0961">Cell wall biogenesis/degradation</keyword>
<evidence type="ECO:0000256" key="11">
    <source>
        <dbReference type="RuleBase" id="RU004136"/>
    </source>
</evidence>
<evidence type="ECO:0000256" key="7">
    <source>
        <dbReference type="ARBA" id="ARBA00022984"/>
    </source>
</evidence>
<evidence type="ECO:0000256" key="9">
    <source>
        <dbReference type="ARBA" id="ARBA00023316"/>
    </source>
</evidence>
<keyword evidence="2 10" id="KW-0436">Ligase</keyword>
<feature type="domain" description="Mur ligase N-terminal catalytic" evidence="12">
    <location>
        <begin position="22"/>
        <end position="92"/>
    </location>
</feature>
<comment type="catalytic activity">
    <reaction evidence="10 11">
        <text>D-alanyl-D-alanine + UDP-N-acetyl-alpha-D-muramoyl-L-alanyl-gamma-D-glutamyl-meso-2,6-diaminopimelate + ATP = UDP-N-acetyl-alpha-D-muramoyl-L-alanyl-gamma-D-glutamyl-meso-2,6-diaminopimeloyl-D-alanyl-D-alanine + ADP + phosphate + H(+)</text>
        <dbReference type="Rhea" id="RHEA:28374"/>
        <dbReference type="ChEBI" id="CHEBI:15378"/>
        <dbReference type="ChEBI" id="CHEBI:30616"/>
        <dbReference type="ChEBI" id="CHEBI:43474"/>
        <dbReference type="ChEBI" id="CHEBI:57822"/>
        <dbReference type="ChEBI" id="CHEBI:61386"/>
        <dbReference type="ChEBI" id="CHEBI:83905"/>
        <dbReference type="ChEBI" id="CHEBI:456216"/>
        <dbReference type="EC" id="6.3.2.10"/>
    </reaction>
</comment>
<dbReference type="Pfam" id="PF02875">
    <property type="entry name" value="Mur_ligase_C"/>
    <property type="match status" value="1"/>
</dbReference>
<dbReference type="HAMAP" id="MF_02019">
    <property type="entry name" value="MurF"/>
    <property type="match status" value="1"/>
</dbReference>
<evidence type="ECO:0000313" key="16">
    <source>
        <dbReference type="Proteomes" id="UP001595926"/>
    </source>
</evidence>
<keyword evidence="8 10" id="KW-0131">Cell cycle</keyword>
<keyword evidence="3 10" id="KW-0132">Cell division</keyword>
<dbReference type="NCBIfam" id="TIGR01143">
    <property type="entry name" value="murF"/>
    <property type="match status" value="1"/>
</dbReference>
<dbReference type="EMBL" id="JBHSJH010000001">
    <property type="protein sequence ID" value="MFC4891994.1"/>
    <property type="molecule type" value="Genomic_DNA"/>
</dbReference>
<sequence length="455" mass="50674">MIKSLKQLSEKSGFEYVGGDVTIENISINSGDIKNNTLFVAIVANRDGHDFIADAIANGAVAVLVSKKQENINVPQIVCENTVKALRKLAETKRQELKMPIISLTGSCGKTSVKEMIVALLADYNVHFTKGNLNNYLGVPMTILEIPEEANFAVIEAGTSVLGEIKAAAEIIRPDVALITNIGASHLENLKSLDGVMQEKGELLKAVNKNNFCVINIDDERLAKFSESLLSNKVTCSMFSKDADIYIDDYRVLDQGYDVKISIYNKIYEYYLPTVGIHNIKNSLLAISCLVALGLKEEDFLENTKKISNYKGRFFSHKFTENLIVVDDTYNASAPSVNAAIDDLASFLGKKVLVISSMRELGDLAKEYHQQMGHWINSAHIDRVFLFGDEENLKHTLSEITGGNTHFYKDKKELEKDLLEELSKYKDEKTKLIVKGARSYKMEEILDNIKGKLIS</sequence>
<evidence type="ECO:0000256" key="1">
    <source>
        <dbReference type="ARBA" id="ARBA00022490"/>
    </source>
</evidence>
<accession>A0ABV9TA47</accession>
<dbReference type="Proteomes" id="UP001595926">
    <property type="component" value="Unassembled WGS sequence"/>
</dbReference>
<keyword evidence="16" id="KW-1185">Reference proteome</keyword>
<evidence type="ECO:0000256" key="8">
    <source>
        <dbReference type="ARBA" id="ARBA00023306"/>
    </source>
</evidence>
<organism evidence="15 16">
    <name type="scientific">Pseudofrancisella aestuarii</name>
    <dbReference type="NCBI Taxonomy" id="2670347"/>
    <lineage>
        <taxon>Bacteria</taxon>
        <taxon>Pseudomonadati</taxon>
        <taxon>Pseudomonadota</taxon>
        <taxon>Gammaproteobacteria</taxon>
        <taxon>Thiotrichales</taxon>
        <taxon>Francisellaceae</taxon>
        <taxon>Pseudofrancisella</taxon>
    </lineage>
</organism>
<dbReference type="InterPro" id="IPR051046">
    <property type="entry name" value="MurCDEF_CellWall_CoF430Synth"/>
</dbReference>
<keyword evidence="6 10" id="KW-0133">Cell shape</keyword>
<evidence type="ECO:0000259" key="13">
    <source>
        <dbReference type="Pfam" id="PF02875"/>
    </source>
</evidence>
<comment type="similarity">
    <text evidence="10">Belongs to the MurCDEF family. MurF subfamily.</text>
</comment>
<evidence type="ECO:0000256" key="4">
    <source>
        <dbReference type="ARBA" id="ARBA00022741"/>
    </source>
</evidence>
<evidence type="ECO:0000259" key="14">
    <source>
        <dbReference type="Pfam" id="PF08245"/>
    </source>
</evidence>
<dbReference type="SUPFAM" id="SSF63418">
    <property type="entry name" value="MurE/MurF N-terminal domain"/>
    <property type="match status" value="1"/>
</dbReference>
<dbReference type="GO" id="GO:0047480">
    <property type="term" value="F:UDP-N-acetylmuramoyl-tripeptide-D-alanyl-D-alanine ligase activity"/>
    <property type="evidence" value="ECO:0007669"/>
    <property type="project" value="UniProtKB-EC"/>
</dbReference>
<dbReference type="InterPro" id="IPR036565">
    <property type="entry name" value="Mur-like_cat_sf"/>
</dbReference>
<dbReference type="PANTHER" id="PTHR43024:SF1">
    <property type="entry name" value="UDP-N-ACETYLMURAMOYL-TRIPEPTIDE--D-ALANYL-D-ALANINE LIGASE"/>
    <property type="match status" value="1"/>
</dbReference>
<dbReference type="SUPFAM" id="SSF53623">
    <property type="entry name" value="MurD-like peptide ligases, catalytic domain"/>
    <property type="match status" value="1"/>
</dbReference>
<dbReference type="InterPro" id="IPR004101">
    <property type="entry name" value="Mur_ligase_C"/>
</dbReference>
<evidence type="ECO:0000256" key="5">
    <source>
        <dbReference type="ARBA" id="ARBA00022840"/>
    </source>
</evidence>
<keyword evidence="5 10" id="KW-0067">ATP-binding</keyword>
<dbReference type="EC" id="6.3.2.10" evidence="10 11"/>
<dbReference type="Gene3D" id="3.40.1190.10">
    <property type="entry name" value="Mur-like, catalytic domain"/>
    <property type="match status" value="1"/>
</dbReference>